<evidence type="ECO:0000313" key="4">
    <source>
        <dbReference type="Proteomes" id="UP001596407"/>
    </source>
</evidence>
<evidence type="ECO:0008006" key="5">
    <source>
        <dbReference type="Google" id="ProtNLM"/>
    </source>
</evidence>
<accession>A0ABD5WVK6</accession>
<name>A0ABD5WVK6_9EURY</name>
<sequence>MAYRLGRALPEVPAAVPVLDFVRGASAVGWVGLAALAAARTAGKKGELDSPEGILTTVPARDAALGLLLAEYARMALVAAIPVLTVATALAVGAGAVAPLAAIPATAALVLAVALSLGFPVGIGVKWATLRSPWLARHKTALLVVAFGLYFLAVTSRALDDVVSFLQRALGDTPMAWFGDAALLGLPGIEAVPTHALGAAALAAVLVPALAAAGIRSATALWYADRARPDSTEDDRASLARGAGEARETRERGTTGTDAGALAGTDSHGPSAPATARETRASVGERALAPFSPLLARPTRTVTLAVWRRTRRAPIRILYVAYPLFFLYAPLRTAFESGVPTTLPVLVALYGTWAVGALALNPSATRGRSCRRPCCRASTAASSSPGTSCRRRWSASPSSRWRPARRPR</sequence>
<keyword evidence="4" id="KW-1185">Reference proteome</keyword>
<protein>
    <recommendedName>
        <fullName evidence="5">ABC-2 type transport system permease protein</fullName>
    </recommendedName>
</protein>
<keyword evidence="2" id="KW-1133">Transmembrane helix</keyword>
<evidence type="ECO:0000256" key="1">
    <source>
        <dbReference type="SAM" id="MobiDB-lite"/>
    </source>
</evidence>
<keyword evidence="2" id="KW-0472">Membrane</keyword>
<feature type="region of interest" description="Disordered" evidence="1">
    <location>
        <begin position="232"/>
        <end position="282"/>
    </location>
</feature>
<feature type="transmembrane region" description="Helical" evidence="2">
    <location>
        <begin position="317"/>
        <end position="335"/>
    </location>
</feature>
<feature type="compositionally biased region" description="Low complexity" evidence="1">
    <location>
        <begin position="254"/>
        <end position="266"/>
    </location>
</feature>
<proteinExistence type="predicted"/>
<feature type="transmembrane region" description="Helical" evidence="2">
    <location>
        <begin position="107"/>
        <end position="128"/>
    </location>
</feature>
<feature type="region of interest" description="Disordered" evidence="1">
    <location>
        <begin position="378"/>
        <end position="408"/>
    </location>
</feature>
<organism evidence="3 4">
    <name type="scientific">Halorussus caseinilyticus</name>
    <dbReference type="NCBI Taxonomy" id="3034025"/>
    <lineage>
        <taxon>Archaea</taxon>
        <taxon>Methanobacteriati</taxon>
        <taxon>Methanobacteriota</taxon>
        <taxon>Stenosarchaea group</taxon>
        <taxon>Halobacteria</taxon>
        <taxon>Halobacteriales</taxon>
        <taxon>Haladaptataceae</taxon>
        <taxon>Halorussus</taxon>
    </lineage>
</organism>
<keyword evidence="2" id="KW-0812">Transmembrane</keyword>
<feature type="transmembrane region" description="Helical" evidence="2">
    <location>
        <begin position="140"/>
        <end position="159"/>
    </location>
</feature>
<gene>
    <name evidence="3" type="ORF">ACFQJ6_20565</name>
</gene>
<feature type="transmembrane region" description="Helical" evidence="2">
    <location>
        <begin position="196"/>
        <end position="218"/>
    </location>
</feature>
<evidence type="ECO:0000256" key="2">
    <source>
        <dbReference type="SAM" id="Phobius"/>
    </source>
</evidence>
<feature type="transmembrane region" description="Helical" evidence="2">
    <location>
        <begin position="341"/>
        <end position="361"/>
    </location>
</feature>
<dbReference type="AlphaFoldDB" id="A0ABD5WVK6"/>
<dbReference type="EMBL" id="JBHSZH010000005">
    <property type="protein sequence ID" value="MFC7082124.1"/>
    <property type="molecule type" value="Genomic_DNA"/>
</dbReference>
<evidence type="ECO:0000313" key="3">
    <source>
        <dbReference type="EMBL" id="MFC7082124.1"/>
    </source>
</evidence>
<dbReference type="Proteomes" id="UP001596407">
    <property type="component" value="Unassembled WGS sequence"/>
</dbReference>
<comment type="caution">
    <text evidence="3">The sequence shown here is derived from an EMBL/GenBank/DDBJ whole genome shotgun (WGS) entry which is preliminary data.</text>
</comment>
<dbReference type="RefSeq" id="WP_382210261.1">
    <property type="nucleotide sequence ID" value="NZ_JBHSZH010000005.1"/>
</dbReference>
<feature type="compositionally biased region" description="Basic and acidic residues" evidence="1">
    <location>
        <begin position="232"/>
        <end position="253"/>
    </location>
</feature>
<reference evidence="3 4" key="1">
    <citation type="journal article" date="2019" name="Int. J. Syst. Evol. Microbiol.">
        <title>The Global Catalogue of Microorganisms (GCM) 10K type strain sequencing project: providing services to taxonomists for standard genome sequencing and annotation.</title>
        <authorList>
            <consortium name="The Broad Institute Genomics Platform"/>
            <consortium name="The Broad Institute Genome Sequencing Center for Infectious Disease"/>
            <person name="Wu L."/>
            <person name="Ma J."/>
        </authorList>
    </citation>
    <scope>NUCLEOTIDE SEQUENCE [LARGE SCALE GENOMIC DNA]</scope>
    <source>
        <strain evidence="3 4">DT72</strain>
    </source>
</reference>
<feature type="transmembrane region" description="Helical" evidence="2">
    <location>
        <begin position="76"/>
        <end position="101"/>
    </location>
</feature>